<protein>
    <submittedName>
        <fullName evidence="1">Uncharacterized protein</fullName>
    </submittedName>
</protein>
<sequence length="44" mass="4824">MASVSEVKRWNAAALNEIATTMQQREQVLTNSGDDFGKIMPIDG</sequence>
<proteinExistence type="predicted"/>
<keyword evidence="2" id="KW-1185">Reference proteome</keyword>
<organism evidence="1 2">
    <name type="scientific">Amycolatopsis echigonensis</name>
    <dbReference type="NCBI Taxonomy" id="2576905"/>
    <lineage>
        <taxon>Bacteria</taxon>
        <taxon>Bacillati</taxon>
        <taxon>Actinomycetota</taxon>
        <taxon>Actinomycetes</taxon>
        <taxon>Pseudonocardiales</taxon>
        <taxon>Pseudonocardiaceae</taxon>
        <taxon>Amycolatopsis</taxon>
    </lineage>
</organism>
<accession>A0A2N3WGB4</accession>
<evidence type="ECO:0000313" key="1">
    <source>
        <dbReference type="EMBL" id="PKV92928.1"/>
    </source>
</evidence>
<dbReference type="EMBL" id="PJMY01000003">
    <property type="protein sequence ID" value="PKV92928.1"/>
    <property type="molecule type" value="Genomic_DNA"/>
</dbReference>
<reference evidence="1 2" key="1">
    <citation type="submission" date="2017-12" db="EMBL/GenBank/DDBJ databases">
        <title>Sequencing the genomes of 1000 Actinobacteria strains.</title>
        <authorList>
            <person name="Klenk H.-P."/>
        </authorList>
    </citation>
    <scope>NUCLEOTIDE SEQUENCE [LARGE SCALE GENOMIC DNA]</scope>
    <source>
        <strain evidence="1 2">DSM 45165</strain>
    </source>
</reference>
<comment type="caution">
    <text evidence="1">The sequence shown here is derived from an EMBL/GenBank/DDBJ whole genome shotgun (WGS) entry which is preliminary data.</text>
</comment>
<evidence type="ECO:0000313" key="2">
    <source>
        <dbReference type="Proteomes" id="UP000233750"/>
    </source>
</evidence>
<dbReference type="AlphaFoldDB" id="A0A2N3WGB4"/>
<dbReference type="Proteomes" id="UP000233750">
    <property type="component" value="Unassembled WGS sequence"/>
</dbReference>
<name>A0A2N3WGB4_9PSEU</name>
<gene>
    <name evidence="1" type="ORF">ATK30_3760</name>
</gene>
<dbReference type="RefSeq" id="WP_279630001.1">
    <property type="nucleotide sequence ID" value="NZ_PJMY01000003.1"/>
</dbReference>